<dbReference type="InParanoid" id="C0NEQ0"/>
<reference evidence="1" key="1">
    <citation type="submission" date="2009-02" db="EMBL/GenBank/DDBJ databases">
        <title>The Genome Sequence of Ajellomyces capsulatus strain G186AR.</title>
        <authorList>
            <consortium name="The Broad Institute Genome Sequencing Platform"/>
            <person name="Champion M."/>
            <person name="Cuomo C."/>
            <person name="Ma L.-J."/>
            <person name="Henn M.R."/>
            <person name="Sil A."/>
            <person name="Goldman B."/>
            <person name="Young S.K."/>
            <person name="Kodira C.D."/>
            <person name="Zeng Q."/>
            <person name="Koehrsen M."/>
            <person name="Alvarado L."/>
            <person name="Berlin A."/>
            <person name="Borenstein D."/>
            <person name="Chen Z."/>
            <person name="Engels R."/>
            <person name="Freedman E."/>
            <person name="Gellesch M."/>
            <person name="Goldberg J."/>
            <person name="Griggs A."/>
            <person name="Gujja S."/>
            <person name="Heiman D."/>
            <person name="Hepburn T."/>
            <person name="Howarth C."/>
            <person name="Jen D."/>
            <person name="Larson L."/>
            <person name="Lewis B."/>
            <person name="Mehta T."/>
            <person name="Park D."/>
            <person name="Pearson M."/>
            <person name="Roberts A."/>
            <person name="Saif S."/>
            <person name="Shea T."/>
            <person name="Shenoy N."/>
            <person name="Sisk P."/>
            <person name="Stolte C."/>
            <person name="Sykes S."/>
            <person name="Walk T."/>
            <person name="White J."/>
            <person name="Yandava C."/>
            <person name="Klein B."/>
            <person name="McEwen J.G."/>
            <person name="Puccia R."/>
            <person name="Goldman G.H."/>
            <person name="Felipe M.S."/>
            <person name="Nino-Vega G."/>
            <person name="San-Blas G."/>
            <person name="Taylor J."/>
            <person name="Mendoza L."/>
            <person name="Galagan J."/>
            <person name="Nusbaum C."/>
            <person name="Birren B."/>
        </authorList>
    </citation>
    <scope>NUCLEOTIDE SEQUENCE</scope>
    <source>
        <strain evidence="1">G186AR</strain>
    </source>
</reference>
<accession>C0NEQ0</accession>
<dbReference type="Proteomes" id="UP000001631">
    <property type="component" value="Unassembled WGS sequence"/>
</dbReference>
<sequence>MAQLAEPDFRIRYIQSEKWLRMMVSMWKPRCHRGHARITFVKWRNLSARFTEPQVRYGAAPAMASMPRWAGDTAELCTGHCGHGQRISARLTARTWNCFQGFSGDFVLPPSVLIHVALVIRVLLVRPYGVGLGYSEETLSCYLVKRGKRNTFSLLQHHGWAEREPQPLNLRGWLHCPRMDSIVVNSS</sequence>
<gene>
    <name evidence="1" type="ORF">HCBG_01366</name>
</gene>
<dbReference type="AlphaFoldDB" id="C0NEQ0"/>
<protein>
    <submittedName>
        <fullName evidence="1">Uncharacterized protein</fullName>
    </submittedName>
</protein>
<dbReference type="EMBL" id="GG663364">
    <property type="protein sequence ID" value="EEH09721.1"/>
    <property type="molecule type" value="Genomic_DNA"/>
</dbReference>
<proteinExistence type="predicted"/>
<evidence type="ECO:0000313" key="1">
    <source>
        <dbReference type="EMBL" id="EEH09721.1"/>
    </source>
</evidence>
<dbReference type="RefSeq" id="XP_045290202.1">
    <property type="nucleotide sequence ID" value="XM_045428416.1"/>
</dbReference>
<keyword evidence="2" id="KW-1185">Reference proteome</keyword>
<name>C0NEQ0_AJECG</name>
<evidence type="ECO:0000313" key="2">
    <source>
        <dbReference type="Proteomes" id="UP000001631"/>
    </source>
</evidence>
<dbReference type="HOGENOM" id="CLU_1447271_0_0_1"/>
<organism evidence="1 2">
    <name type="scientific">Ajellomyces capsulatus (strain G186AR / H82 / ATCC MYA-2454 / RMSCC 2432)</name>
    <name type="common">Darling's disease fungus</name>
    <name type="synonym">Histoplasma capsulatum</name>
    <dbReference type="NCBI Taxonomy" id="447093"/>
    <lineage>
        <taxon>Eukaryota</taxon>
        <taxon>Fungi</taxon>
        <taxon>Dikarya</taxon>
        <taxon>Ascomycota</taxon>
        <taxon>Pezizomycotina</taxon>
        <taxon>Eurotiomycetes</taxon>
        <taxon>Eurotiomycetidae</taxon>
        <taxon>Onygenales</taxon>
        <taxon>Ajellomycetaceae</taxon>
        <taxon>Histoplasma</taxon>
    </lineage>
</organism>
<dbReference type="GeneID" id="69034383"/>